<dbReference type="PANTHER" id="PTHR11257:SF12">
    <property type="entry name" value="EJACULATORY BULB-SPECIFIC PROTEIN 3-RELATED"/>
    <property type="match status" value="1"/>
</dbReference>
<dbReference type="InterPro" id="IPR036682">
    <property type="entry name" value="OS_D_A10/PebIII_sf"/>
</dbReference>
<dbReference type="Proteomes" id="UP001168990">
    <property type="component" value="Unassembled WGS sequence"/>
</dbReference>
<dbReference type="EMBL" id="JAQQBS010000001">
    <property type="protein sequence ID" value="KAK0177984.1"/>
    <property type="molecule type" value="Genomic_DNA"/>
</dbReference>
<dbReference type="Gene3D" id="1.10.2080.10">
    <property type="entry name" value="Insect odorant-binding protein A10/Ejaculatory bulb-specific protein 3"/>
    <property type="match status" value="1"/>
</dbReference>
<dbReference type="AlphaFoldDB" id="A0AA39KY22"/>
<organism evidence="2 3">
    <name type="scientific">Microctonus aethiopoides</name>
    <dbReference type="NCBI Taxonomy" id="144406"/>
    <lineage>
        <taxon>Eukaryota</taxon>
        <taxon>Metazoa</taxon>
        <taxon>Ecdysozoa</taxon>
        <taxon>Arthropoda</taxon>
        <taxon>Hexapoda</taxon>
        <taxon>Insecta</taxon>
        <taxon>Pterygota</taxon>
        <taxon>Neoptera</taxon>
        <taxon>Endopterygota</taxon>
        <taxon>Hymenoptera</taxon>
        <taxon>Apocrita</taxon>
        <taxon>Ichneumonoidea</taxon>
        <taxon>Braconidae</taxon>
        <taxon>Euphorinae</taxon>
        <taxon>Microctonus</taxon>
    </lineage>
</organism>
<sequence>MAGKAIIFLSILCCYIAILNISWAEEHIHLDIEPFLKNEKIFSRLIDCMLDDSSCTGPIAKFKQQISSVMETECEECQDRFKQLALKTLVYIRENKPEKFKLIQEKYNITNKDLNEALNDYE</sequence>
<evidence type="ECO:0000256" key="1">
    <source>
        <dbReference type="SAM" id="SignalP"/>
    </source>
</evidence>
<protein>
    <submittedName>
        <fullName evidence="2">Uncharacterized protein</fullName>
    </submittedName>
</protein>
<feature type="signal peptide" evidence="1">
    <location>
        <begin position="1"/>
        <end position="24"/>
    </location>
</feature>
<evidence type="ECO:0000313" key="2">
    <source>
        <dbReference type="EMBL" id="KAK0177984.1"/>
    </source>
</evidence>
<keyword evidence="3" id="KW-1185">Reference proteome</keyword>
<name>A0AA39KY22_9HYME</name>
<dbReference type="Pfam" id="PF03392">
    <property type="entry name" value="OS-D"/>
    <property type="match status" value="1"/>
</dbReference>
<accession>A0AA39KY22</accession>
<dbReference type="SUPFAM" id="SSF100910">
    <property type="entry name" value="Chemosensory protein Csp2"/>
    <property type="match status" value="1"/>
</dbReference>
<reference evidence="2" key="1">
    <citation type="journal article" date="2023" name="bioRxiv">
        <title>Scaffold-level genome assemblies of two parasitoid biocontrol wasps reveal the parthenogenesis mechanism and an associated novel virus.</title>
        <authorList>
            <person name="Inwood S."/>
            <person name="Skelly J."/>
            <person name="Guhlin J."/>
            <person name="Harrop T."/>
            <person name="Goldson S."/>
            <person name="Dearden P."/>
        </authorList>
    </citation>
    <scope>NUCLEOTIDE SEQUENCE</scope>
    <source>
        <strain evidence="2">Irish</strain>
        <tissue evidence="2">Whole body</tissue>
    </source>
</reference>
<gene>
    <name evidence="2" type="ORF">PV328_001973</name>
</gene>
<evidence type="ECO:0000313" key="3">
    <source>
        <dbReference type="Proteomes" id="UP001168990"/>
    </source>
</evidence>
<reference evidence="2" key="2">
    <citation type="submission" date="2023-03" db="EMBL/GenBank/DDBJ databases">
        <authorList>
            <person name="Inwood S.N."/>
            <person name="Skelly J.G."/>
            <person name="Guhlin J."/>
            <person name="Harrop T.W.R."/>
            <person name="Goldson S.G."/>
            <person name="Dearden P.K."/>
        </authorList>
    </citation>
    <scope>NUCLEOTIDE SEQUENCE</scope>
    <source>
        <strain evidence="2">Irish</strain>
        <tissue evidence="2">Whole body</tissue>
    </source>
</reference>
<dbReference type="PANTHER" id="PTHR11257">
    <property type="entry name" value="CHEMOSENSORY PROTEIN-RELATED"/>
    <property type="match status" value="1"/>
</dbReference>
<proteinExistence type="predicted"/>
<comment type="caution">
    <text evidence="2">The sequence shown here is derived from an EMBL/GenBank/DDBJ whole genome shotgun (WGS) entry which is preliminary data.</text>
</comment>
<keyword evidence="1" id="KW-0732">Signal</keyword>
<feature type="chain" id="PRO_5041380770" evidence="1">
    <location>
        <begin position="25"/>
        <end position="122"/>
    </location>
</feature>
<dbReference type="InterPro" id="IPR005055">
    <property type="entry name" value="A10/PebIII"/>
</dbReference>